<evidence type="ECO:0000256" key="1">
    <source>
        <dbReference type="SAM" id="MobiDB-lite"/>
    </source>
</evidence>
<dbReference type="EMBL" id="JAOPKA010000030">
    <property type="protein sequence ID" value="MCU4744494.1"/>
    <property type="molecule type" value="Genomic_DNA"/>
</dbReference>
<gene>
    <name evidence="2" type="ORF">OB960_24290</name>
</gene>
<protein>
    <submittedName>
        <fullName evidence="2">Uncharacterized protein</fullName>
    </submittedName>
</protein>
<reference evidence="2" key="1">
    <citation type="submission" date="2022-09" db="EMBL/GenBank/DDBJ databases">
        <title>Enrichment on poylsaccharides allowed isolation of novel metabolic and taxonomic groups of Haloarchaea.</title>
        <authorList>
            <person name="Sorokin D.Y."/>
            <person name="Elcheninov A.G."/>
            <person name="Khizhniak T.V."/>
            <person name="Kolganova T.V."/>
            <person name="Kublanov I.V."/>
        </authorList>
    </citation>
    <scope>NUCLEOTIDE SEQUENCE</scope>
    <source>
        <strain evidence="2">AArc-xg1-1</strain>
    </source>
</reference>
<evidence type="ECO:0000313" key="3">
    <source>
        <dbReference type="Proteomes" id="UP001321018"/>
    </source>
</evidence>
<dbReference type="AlphaFoldDB" id="A0AAP2Z5S6"/>
<sequence length="103" mass="11445">MTLGDINSYGDSSEQLNPSNLSHEEVAKVLNTHLYDARESDDFEITAEMVEEDMIGFGREPLLKAILEASGYSMTSALQMENIEMLNKIDDPGKLMELAESQS</sequence>
<name>A0AAP2Z5S6_9EURY</name>
<comment type="caution">
    <text evidence="2">The sequence shown here is derived from an EMBL/GenBank/DDBJ whole genome shotgun (WGS) entry which is preliminary data.</text>
</comment>
<feature type="compositionally biased region" description="Polar residues" evidence="1">
    <location>
        <begin position="9"/>
        <end position="21"/>
    </location>
</feature>
<proteinExistence type="predicted"/>
<dbReference type="Proteomes" id="UP001321018">
    <property type="component" value="Unassembled WGS sequence"/>
</dbReference>
<evidence type="ECO:0000313" key="2">
    <source>
        <dbReference type="EMBL" id="MCU4744494.1"/>
    </source>
</evidence>
<feature type="region of interest" description="Disordered" evidence="1">
    <location>
        <begin position="1"/>
        <end position="21"/>
    </location>
</feature>
<dbReference type="RefSeq" id="WP_338006302.1">
    <property type="nucleotide sequence ID" value="NZ_JAOPKA010000030.1"/>
</dbReference>
<accession>A0AAP2Z5S6</accession>
<organism evidence="2 3">
    <name type="scientific">Natronoglomus mannanivorans</name>
    <dbReference type="NCBI Taxonomy" id="2979990"/>
    <lineage>
        <taxon>Archaea</taxon>
        <taxon>Methanobacteriati</taxon>
        <taxon>Methanobacteriota</taxon>
        <taxon>Stenosarchaea group</taxon>
        <taxon>Halobacteria</taxon>
        <taxon>Halobacteriales</taxon>
        <taxon>Natrialbaceae</taxon>
        <taxon>Natronoglomus</taxon>
    </lineage>
</organism>